<sequence>MAMPSYRGANSDCYPPELNQPTMTYMPNHHWAGGNASMPRAPRSDNIETMSQRKLAGEPSYPATLNRPRKLSMATSSTATPVSSTRDSFEIRSRSSSWSSQTSFQSNDSLGGYSAWRPEYAYSRPSPIRTNFTPIKRLSGELFAALPSEVLELILEKLQDQHMSWKSDSCTTCAMRDLCSIASTCRRWHAYATRALYENIRLNGADSAAQKKRHKITFGSRLVLLRRTLRANTELAAMVRTLKVPIPPEGPSLDDYHNLVATLVMACPNFERLLGLNPRFDHGFSKLFHALSTRQHLKQIDWILESPGQQQQQQRPSSRPGSSSGRDSTAFLDLHVNWTVLTTLSIHSLPRATQFPNGLITRTSRRLPALQHLYLSRLSHAAFDDRSLCSLPPLQTLSLSHLPGVTSRGLSVLATRPASQAMTKLTLRHVKLDSLPALARIFSNLTRLHTFSLVQTSCPTLPEDTMIWLMPYLASPSLKKLHWDITTTSLVADPADQILARSVTTGGFPALRTLRAPNDPEGVFQSLCRPMERVEIVTDRFLHPGRNHFNVSSSGSDGNRGMGGMDRPQSPPRTPTTPTAPSTPTAAVFRDSSDLREARLAAQARLEEARQAHRFLVRVVNEDGVLVDEFGLAGFLGTLGSPIRYMLLPDAGARDDKGGLVDMDDVMGHCGEDISDRKGCCGRWNMTTSGYVDRIEKEKWWHTERGRWMALDLA</sequence>
<dbReference type="Proteomes" id="UP000272025">
    <property type="component" value="Unassembled WGS sequence"/>
</dbReference>
<dbReference type="Gene3D" id="3.80.10.10">
    <property type="entry name" value="Ribonuclease Inhibitor"/>
    <property type="match status" value="1"/>
</dbReference>
<dbReference type="RefSeq" id="XP_028465142.1">
    <property type="nucleotide sequence ID" value="XM_028609943.1"/>
</dbReference>
<dbReference type="SUPFAM" id="SSF52058">
    <property type="entry name" value="L domain-like"/>
    <property type="match status" value="1"/>
</dbReference>
<dbReference type="STRING" id="1314773.A0A3N2PSN4"/>
<keyword evidence="3" id="KW-1185">Reference proteome</keyword>
<dbReference type="CDD" id="cd09917">
    <property type="entry name" value="F-box_SF"/>
    <property type="match status" value="1"/>
</dbReference>
<evidence type="ECO:0000313" key="3">
    <source>
        <dbReference type="Proteomes" id="UP000272025"/>
    </source>
</evidence>
<dbReference type="EMBL" id="ML119057">
    <property type="protein sequence ID" value="ROT37336.1"/>
    <property type="molecule type" value="Genomic_DNA"/>
</dbReference>
<gene>
    <name evidence="2" type="ORF">SODALDRAFT_324957</name>
</gene>
<dbReference type="OrthoDB" id="3210378at2759"/>
<feature type="compositionally biased region" description="Low complexity" evidence="1">
    <location>
        <begin position="576"/>
        <end position="587"/>
    </location>
</feature>
<feature type="region of interest" description="Disordered" evidence="1">
    <location>
        <begin position="547"/>
        <end position="593"/>
    </location>
</feature>
<evidence type="ECO:0000313" key="2">
    <source>
        <dbReference type="EMBL" id="ROT37336.1"/>
    </source>
</evidence>
<accession>A0A3N2PSN4</accession>
<dbReference type="GeneID" id="39578421"/>
<reference evidence="2 3" key="1">
    <citation type="journal article" date="2018" name="Mol. Ecol.">
        <title>The obligate alkalophilic soda-lake fungus Sodiomyces alkalinus has shifted to a protein diet.</title>
        <authorList>
            <person name="Grum-Grzhimaylo A.A."/>
            <person name="Falkoski D.L."/>
            <person name="van den Heuvel J."/>
            <person name="Valero-Jimenez C.A."/>
            <person name="Min B."/>
            <person name="Choi I.G."/>
            <person name="Lipzen A."/>
            <person name="Daum C.G."/>
            <person name="Aanen D.K."/>
            <person name="Tsang A."/>
            <person name="Henrissat B."/>
            <person name="Bilanenko E.N."/>
            <person name="de Vries R.P."/>
            <person name="van Kan J.A.L."/>
            <person name="Grigoriev I.V."/>
            <person name="Debets A.J.M."/>
        </authorList>
    </citation>
    <scope>NUCLEOTIDE SEQUENCE [LARGE SCALE GENOMIC DNA]</scope>
    <source>
        <strain evidence="2 3">F11</strain>
    </source>
</reference>
<evidence type="ECO:0000256" key="1">
    <source>
        <dbReference type="SAM" id="MobiDB-lite"/>
    </source>
</evidence>
<protein>
    <submittedName>
        <fullName evidence="2">Uncharacterized protein</fullName>
    </submittedName>
</protein>
<dbReference type="InterPro" id="IPR032675">
    <property type="entry name" value="LRR_dom_sf"/>
</dbReference>
<dbReference type="AlphaFoldDB" id="A0A3N2PSN4"/>
<dbReference type="Gene3D" id="1.20.1280.50">
    <property type="match status" value="1"/>
</dbReference>
<feature type="region of interest" description="Disordered" evidence="1">
    <location>
        <begin position="306"/>
        <end position="326"/>
    </location>
</feature>
<organism evidence="2 3">
    <name type="scientific">Sodiomyces alkalinus (strain CBS 110278 / VKM F-3762 / F11)</name>
    <name type="common">Alkaliphilic filamentous fungus</name>
    <dbReference type="NCBI Taxonomy" id="1314773"/>
    <lineage>
        <taxon>Eukaryota</taxon>
        <taxon>Fungi</taxon>
        <taxon>Dikarya</taxon>
        <taxon>Ascomycota</taxon>
        <taxon>Pezizomycotina</taxon>
        <taxon>Sordariomycetes</taxon>
        <taxon>Hypocreomycetidae</taxon>
        <taxon>Glomerellales</taxon>
        <taxon>Plectosphaerellaceae</taxon>
        <taxon>Sodiomyces</taxon>
    </lineage>
</organism>
<proteinExistence type="predicted"/>
<feature type="compositionally biased region" description="Low complexity" evidence="1">
    <location>
        <begin position="72"/>
        <end position="85"/>
    </location>
</feature>
<feature type="region of interest" description="Disordered" evidence="1">
    <location>
        <begin position="49"/>
        <end position="92"/>
    </location>
</feature>
<name>A0A3N2PSN4_SODAK</name>